<proteinExistence type="predicted"/>
<dbReference type="AlphaFoldDB" id="A3VLF0"/>
<gene>
    <name evidence="1" type="ORF">RB2654_05009</name>
</gene>
<comment type="caution">
    <text evidence="1">The sequence shown here is derived from an EMBL/GenBank/DDBJ whole genome shotgun (WGS) entry which is preliminary data.</text>
</comment>
<accession>A3VLF0</accession>
<reference evidence="1 2" key="1">
    <citation type="journal article" date="2010" name="J. Bacteriol.">
        <title>Genome sequences of Pelagibaca bermudensis HTCC2601T and Maritimibacter alkaliphilus HTCC2654T, the type strains of two marine Roseobacter genera.</title>
        <authorList>
            <person name="Thrash J.C."/>
            <person name="Cho J.C."/>
            <person name="Ferriera S."/>
            <person name="Johnson J."/>
            <person name="Vergin K.L."/>
            <person name="Giovannoni S.J."/>
        </authorList>
    </citation>
    <scope>NUCLEOTIDE SEQUENCE [LARGE SCALE GENOMIC DNA]</scope>
    <source>
        <strain evidence="1 2">HTCC2654</strain>
    </source>
</reference>
<evidence type="ECO:0000313" key="1">
    <source>
        <dbReference type="EMBL" id="EAQ10955.1"/>
    </source>
</evidence>
<dbReference type="Proteomes" id="UP000002931">
    <property type="component" value="Unassembled WGS sequence"/>
</dbReference>
<evidence type="ECO:0000313" key="2">
    <source>
        <dbReference type="Proteomes" id="UP000002931"/>
    </source>
</evidence>
<keyword evidence="2" id="KW-1185">Reference proteome</keyword>
<dbReference type="HOGENOM" id="CLU_3154589_0_0_5"/>
<name>A3VLF0_9RHOB</name>
<organism evidence="1 2">
    <name type="scientific">Maritimibacter alkaliphilus HTCC2654</name>
    <dbReference type="NCBI Taxonomy" id="314271"/>
    <lineage>
        <taxon>Bacteria</taxon>
        <taxon>Pseudomonadati</taxon>
        <taxon>Pseudomonadota</taxon>
        <taxon>Alphaproteobacteria</taxon>
        <taxon>Rhodobacterales</taxon>
        <taxon>Roseobacteraceae</taxon>
        <taxon>Maritimibacter</taxon>
    </lineage>
</organism>
<sequence>MTNDFRDLLIILSEHAEEATIHNEGWDYHLEWRDGDCIVTQTKQYCID</sequence>
<dbReference type="STRING" id="314271.RB2654_05009"/>
<protein>
    <submittedName>
        <fullName evidence="1">Uncharacterized protein</fullName>
    </submittedName>
</protein>
<dbReference type="EMBL" id="AAMT01000022">
    <property type="protein sequence ID" value="EAQ10955.1"/>
    <property type="molecule type" value="Genomic_DNA"/>
</dbReference>
<dbReference type="RefSeq" id="WP_008329268.1">
    <property type="nucleotide sequence ID" value="NZ_CH902578.1"/>
</dbReference>